<dbReference type="Gene3D" id="2.40.50.100">
    <property type="match status" value="1"/>
</dbReference>
<accession>A0ABU2K8E8</accession>
<dbReference type="InterPro" id="IPR005481">
    <property type="entry name" value="BC-like_N"/>
</dbReference>
<keyword evidence="12" id="KW-1185">Reference proteome</keyword>
<dbReference type="EC" id="6.3.4.14" evidence="2"/>
<feature type="domain" description="Lipoyl-binding" evidence="8">
    <location>
        <begin position="579"/>
        <end position="656"/>
    </location>
</feature>
<dbReference type="PROSITE" id="PS50975">
    <property type="entry name" value="ATP_GRASP"/>
    <property type="match status" value="1"/>
</dbReference>
<dbReference type="Pfam" id="PF02785">
    <property type="entry name" value="Biotin_carb_C"/>
    <property type="match status" value="1"/>
</dbReference>
<evidence type="ECO:0000256" key="6">
    <source>
        <dbReference type="ARBA" id="ARBA00023267"/>
    </source>
</evidence>
<evidence type="ECO:0000256" key="1">
    <source>
        <dbReference type="ARBA" id="ARBA00001953"/>
    </source>
</evidence>
<dbReference type="SUPFAM" id="SSF51246">
    <property type="entry name" value="Rudiment single hybrid motif"/>
    <property type="match status" value="1"/>
</dbReference>
<dbReference type="InterPro" id="IPR048429">
    <property type="entry name" value="MCC_alpha_BT"/>
</dbReference>
<evidence type="ECO:0000256" key="5">
    <source>
        <dbReference type="ARBA" id="ARBA00022840"/>
    </source>
</evidence>
<feature type="domain" description="ATP-grasp" evidence="9">
    <location>
        <begin position="120"/>
        <end position="319"/>
    </location>
</feature>
<dbReference type="Pfam" id="PF21139">
    <property type="entry name" value="BT_MCC_alpha"/>
    <property type="match status" value="1"/>
</dbReference>
<gene>
    <name evidence="11" type="ORF">RM425_11160</name>
</gene>
<dbReference type="InterPro" id="IPR050856">
    <property type="entry name" value="Biotin_carboxylase_complex"/>
</dbReference>
<dbReference type="SMART" id="SM00878">
    <property type="entry name" value="Biotin_carb_C"/>
    <property type="match status" value="1"/>
</dbReference>
<dbReference type="InterPro" id="IPR000089">
    <property type="entry name" value="Biotin_lipoyl"/>
</dbReference>
<keyword evidence="4 7" id="KW-0547">Nucleotide-binding</keyword>
<evidence type="ECO:0000313" key="11">
    <source>
        <dbReference type="EMBL" id="MDT0276457.1"/>
    </source>
</evidence>
<organism evidence="11 12">
    <name type="scientific">Blastococcus goldschmidtiae</name>
    <dbReference type="NCBI Taxonomy" id="3075546"/>
    <lineage>
        <taxon>Bacteria</taxon>
        <taxon>Bacillati</taxon>
        <taxon>Actinomycetota</taxon>
        <taxon>Actinomycetes</taxon>
        <taxon>Geodermatophilales</taxon>
        <taxon>Geodermatophilaceae</taxon>
        <taxon>Blastococcus</taxon>
    </lineage>
</organism>
<comment type="cofactor">
    <cofactor evidence="1">
        <name>biotin</name>
        <dbReference type="ChEBI" id="CHEBI:57586"/>
    </cofactor>
</comment>
<dbReference type="PROSITE" id="PS00188">
    <property type="entry name" value="BIOTIN"/>
    <property type="match status" value="1"/>
</dbReference>
<dbReference type="InterPro" id="IPR011054">
    <property type="entry name" value="Rudment_hybrid_motif"/>
</dbReference>
<dbReference type="SUPFAM" id="SSF51230">
    <property type="entry name" value="Single hybrid motif"/>
    <property type="match status" value="1"/>
</dbReference>
<keyword evidence="5 7" id="KW-0067">ATP-binding</keyword>
<evidence type="ECO:0000313" key="12">
    <source>
        <dbReference type="Proteomes" id="UP001183222"/>
    </source>
</evidence>
<dbReference type="Pfam" id="PF00289">
    <property type="entry name" value="Biotin_carb_N"/>
    <property type="match status" value="1"/>
</dbReference>
<dbReference type="InterPro" id="IPR005482">
    <property type="entry name" value="Biotin_COase_C"/>
</dbReference>
<dbReference type="SUPFAM" id="SSF56059">
    <property type="entry name" value="Glutathione synthetase ATP-binding domain-like"/>
    <property type="match status" value="1"/>
</dbReference>
<dbReference type="PROSITE" id="PS50979">
    <property type="entry name" value="BC"/>
    <property type="match status" value="1"/>
</dbReference>
<dbReference type="InterPro" id="IPR011761">
    <property type="entry name" value="ATP-grasp"/>
</dbReference>
<dbReference type="InterPro" id="IPR011764">
    <property type="entry name" value="Biotin_carboxylation_dom"/>
</dbReference>
<protein>
    <recommendedName>
        <fullName evidence="2">biotin carboxylase</fullName>
        <ecNumber evidence="2">6.3.4.14</ecNumber>
    </recommendedName>
</protein>
<dbReference type="InterPro" id="IPR016185">
    <property type="entry name" value="PreATP-grasp_dom_sf"/>
</dbReference>
<dbReference type="RefSeq" id="WP_311345272.1">
    <property type="nucleotide sequence ID" value="NZ_JAVREI010000006.1"/>
</dbReference>
<dbReference type="PROSITE" id="PS50968">
    <property type="entry name" value="BIOTINYL_LIPOYL"/>
    <property type="match status" value="1"/>
</dbReference>
<proteinExistence type="predicted"/>
<dbReference type="PANTHER" id="PTHR18866">
    <property type="entry name" value="CARBOXYLASE:PYRUVATE/ACETYL-COA/PROPIONYL-COA CARBOXYLASE"/>
    <property type="match status" value="1"/>
</dbReference>
<name>A0ABU2K8E8_9ACTN</name>
<dbReference type="InterPro" id="IPR001882">
    <property type="entry name" value="Biotin_BS"/>
</dbReference>
<sequence length="666" mass="69101">MFDTVLVANRGEIAVRVIRTLREMGIRSVAVHSDADADALHTRLADVAVPIGPAPAAQSYLSIERVLDAAVRTGAQAIHPGYGFLSENVDFAKACAAAGIVFVGPPVDAIEAMADKIRAKQTVMAAGVPVVPGRTEPGMTDAQVADAAVAVGFPALLKPSAGGGGKGMRVVRSADELPEAIAAARREARGSFGDDTLLVERYVGNSRHIEVQVLGDTHGTVIHLGERECSLQRRHQKVIEEAPSPLLDTAMRASMGRAAVEAARAVGYTGAGTVEFIVDADRPRDFFFLEMNTRLQVEHPVTEAITGLDLVEQQIRIAAGEPLPVEQSDVSLDGHAIEARLYAEDPARGFLPSAGTVLGLVEADGPGIRVDSSLAVGTVVGTDYDPMLAKVIAWAPTRETARARLVAALGRTAVLGVTTNAGFLQQLLSDPDVVAGRLDTGLIERRGEALTLPGPPPAEVHAAAALALLVESEPAGAVVDRWDVPDGWRLGEPAWTVRRLQAAGGEPVTVRVRGRSGDAQVAVGDGDPVRASAVRDGDRLRVTLDGLTSSWVVVHRDGTVWLAAGGRVAALREQERLASAAAGSGGGGAVTSPMPGTVTVVQASVGDEVAAGTPLLVVEAMKMEHVLTAPIAGTVTELGVAAGQTVALDERVALVTPAAAGDEQED</sequence>
<evidence type="ECO:0000259" key="8">
    <source>
        <dbReference type="PROSITE" id="PS50968"/>
    </source>
</evidence>
<dbReference type="SUPFAM" id="SSF52440">
    <property type="entry name" value="PreATP-grasp domain"/>
    <property type="match status" value="1"/>
</dbReference>
<dbReference type="Pfam" id="PF02786">
    <property type="entry name" value="CPSase_L_D2"/>
    <property type="match status" value="1"/>
</dbReference>
<feature type="domain" description="Biotin carboxylation" evidence="10">
    <location>
        <begin position="1"/>
        <end position="448"/>
    </location>
</feature>
<evidence type="ECO:0000256" key="4">
    <source>
        <dbReference type="ARBA" id="ARBA00022741"/>
    </source>
</evidence>
<evidence type="ECO:0000256" key="7">
    <source>
        <dbReference type="PROSITE-ProRule" id="PRU00409"/>
    </source>
</evidence>
<dbReference type="EMBL" id="JAVREI010000006">
    <property type="protein sequence ID" value="MDT0276457.1"/>
    <property type="molecule type" value="Genomic_DNA"/>
</dbReference>
<dbReference type="Gene3D" id="3.30.700.40">
    <property type="match status" value="1"/>
</dbReference>
<dbReference type="InterPro" id="IPR005479">
    <property type="entry name" value="CPAse_ATP-bd"/>
</dbReference>
<evidence type="ECO:0000256" key="3">
    <source>
        <dbReference type="ARBA" id="ARBA00022598"/>
    </source>
</evidence>
<keyword evidence="3" id="KW-0436">Ligase</keyword>
<dbReference type="InterPro" id="IPR011053">
    <property type="entry name" value="Single_hybrid_motif"/>
</dbReference>
<comment type="caution">
    <text evidence="11">The sequence shown here is derived from an EMBL/GenBank/DDBJ whole genome shotgun (WGS) entry which is preliminary data.</text>
</comment>
<dbReference type="PANTHER" id="PTHR18866:SF33">
    <property type="entry name" value="METHYLCROTONOYL-COA CARBOXYLASE SUBUNIT ALPHA, MITOCHONDRIAL-RELATED"/>
    <property type="match status" value="1"/>
</dbReference>
<dbReference type="CDD" id="cd06850">
    <property type="entry name" value="biotinyl_domain"/>
    <property type="match status" value="1"/>
</dbReference>
<evidence type="ECO:0000259" key="10">
    <source>
        <dbReference type="PROSITE" id="PS50979"/>
    </source>
</evidence>
<dbReference type="PROSITE" id="PS00867">
    <property type="entry name" value="CPSASE_2"/>
    <property type="match status" value="1"/>
</dbReference>
<evidence type="ECO:0000259" key="9">
    <source>
        <dbReference type="PROSITE" id="PS50975"/>
    </source>
</evidence>
<reference evidence="12" key="1">
    <citation type="submission" date="2023-07" db="EMBL/GenBank/DDBJ databases">
        <title>30 novel species of actinomycetes from the DSMZ collection.</title>
        <authorList>
            <person name="Nouioui I."/>
        </authorList>
    </citation>
    <scope>NUCLEOTIDE SEQUENCE [LARGE SCALE GENOMIC DNA]</scope>
    <source>
        <strain evidence="12">DSM 46792</strain>
    </source>
</reference>
<keyword evidence="6" id="KW-0092">Biotin</keyword>
<dbReference type="Pfam" id="PF00364">
    <property type="entry name" value="Biotin_lipoyl"/>
    <property type="match status" value="1"/>
</dbReference>
<dbReference type="Proteomes" id="UP001183222">
    <property type="component" value="Unassembled WGS sequence"/>
</dbReference>
<dbReference type="Gene3D" id="3.30.470.20">
    <property type="entry name" value="ATP-grasp fold, B domain"/>
    <property type="match status" value="1"/>
</dbReference>
<evidence type="ECO:0000256" key="2">
    <source>
        <dbReference type="ARBA" id="ARBA00013263"/>
    </source>
</evidence>